<feature type="domain" description="Baseplate protein J-like barrel" evidence="1">
    <location>
        <begin position="98"/>
        <end position="178"/>
    </location>
</feature>
<dbReference type="RefSeq" id="WP_135770876.1">
    <property type="nucleotide sequence ID" value="NZ_RQFT01000008.1"/>
</dbReference>
<dbReference type="EMBL" id="RQFT01000008">
    <property type="protein sequence ID" value="TGL06506.1"/>
    <property type="molecule type" value="Genomic_DNA"/>
</dbReference>
<reference evidence="2 3" key="1">
    <citation type="journal article" date="2019" name="PLoS Negl. Trop. Dis.">
        <title>Revisiting the worldwide diversity of Leptospira species in the environment.</title>
        <authorList>
            <person name="Vincent A.T."/>
            <person name="Schiettekatte O."/>
            <person name="Bourhy P."/>
            <person name="Veyrier F.J."/>
            <person name="Picardeau M."/>
        </authorList>
    </citation>
    <scope>NUCLEOTIDE SEQUENCE [LARGE SCALE GENOMIC DNA]</scope>
    <source>
        <strain evidence="2 3">201800273</strain>
    </source>
</reference>
<protein>
    <submittedName>
        <fullName evidence="2">Phage baseplate protein</fullName>
    </submittedName>
</protein>
<dbReference type="PANTHER" id="PTHR37829">
    <property type="entry name" value="PHAGE-LIKE ELEMENT PBSX PROTEIN XKDT"/>
    <property type="match status" value="1"/>
</dbReference>
<gene>
    <name evidence="2" type="ORF">EHQ43_08835</name>
</gene>
<dbReference type="Pfam" id="PF04865">
    <property type="entry name" value="Baseplate_J"/>
    <property type="match status" value="1"/>
</dbReference>
<dbReference type="PANTHER" id="PTHR37829:SF3">
    <property type="entry name" value="PROTEIN JAYE-RELATED"/>
    <property type="match status" value="1"/>
</dbReference>
<accession>A0A7I0HSE3</accession>
<comment type="caution">
    <text evidence="2">The sequence shown here is derived from an EMBL/GenBank/DDBJ whole genome shotgun (WGS) entry which is preliminary data.</text>
</comment>
<dbReference type="InterPro" id="IPR052399">
    <property type="entry name" value="Phage_Baseplate_Assmbl_Protein"/>
</dbReference>
<dbReference type="InterPro" id="IPR006949">
    <property type="entry name" value="Barrel_Baseplate_J-like"/>
</dbReference>
<sequence>MSYGVTEQGFIRKTKSEIIRDMKDRSLSLLGPDTDLSESSEDGLRILMQADLLDEVWQKIEDVFYANFLETSSGVSLDRVVAEGGVERAKPKRSIVSLKFEGVPDSPIEVGIISQTPQGIQFITIESGVILGDGFGTVLAQAIQFGVIGNVDADTITEINTPKNGILSVTNPESATQGRIRETDPELISRYKERGTSGGSSAVQIQNLLKNEQSIVTAKVYENATKLPDADGRPPSSMEAVIEGGSPELIGNIFIKNWPGGIEAFGDESITIIDNENIPRTYKYSRPTDVQIYVKITIETTDKWIEGSEQVVKTNCIKIVGGTDTIGPISTVYSGKGLGESLASWELEASQLGVDEFKTDKVAGIKNIEIEIGITEPPEETFVNATGRQRLKLITENIEVAFV</sequence>
<evidence type="ECO:0000313" key="3">
    <source>
        <dbReference type="Proteomes" id="UP000297641"/>
    </source>
</evidence>
<dbReference type="Proteomes" id="UP000297641">
    <property type="component" value="Unassembled WGS sequence"/>
</dbReference>
<evidence type="ECO:0000313" key="2">
    <source>
        <dbReference type="EMBL" id="TGL06506.1"/>
    </source>
</evidence>
<evidence type="ECO:0000259" key="1">
    <source>
        <dbReference type="Pfam" id="PF04865"/>
    </source>
</evidence>
<organism evidence="2 3">
    <name type="scientific">Leptospira bouyouniensis</name>
    <dbReference type="NCBI Taxonomy" id="2484911"/>
    <lineage>
        <taxon>Bacteria</taxon>
        <taxon>Pseudomonadati</taxon>
        <taxon>Spirochaetota</taxon>
        <taxon>Spirochaetia</taxon>
        <taxon>Leptospirales</taxon>
        <taxon>Leptospiraceae</taxon>
        <taxon>Leptospira</taxon>
    </lineage>
</organism>
<dbReference type="AlphaFoldDB" id="A0A7I0HSE3"/>
<proteinExistence type="predicted"/>
<name>A0A7I0HSE3_9LEPT</name>